<dbReference type="PANTHER" id="PTHR36062">
    <property type="entry name" value="OS01G0687300 PROTEIN"/>
    <property type="match status" value="1"/>
</dbReference>
<dbReference type="AlphaFoldDB" id="A0AAP0LL53"/>
<reference evidence="2 3" key="1">
    <citation type="submission" date="2024-05" db="EMBL/GenBank/DDBJ databases">
        <title>Haplotype-resolved chromosome-level genome assembly of Huyou (Citrus changshanensis).</title>
        <authorList>
            <person name="Miao C."/>
            <person name="Chen W."/>
            <person name="Wu Y."/>
            <person name="Wang L."/>
            <person name="Zhao S."/>
            <person name="Grierson D."/>
            <person name="Xu C."/>
            <person name="Chen K."/>
        </authorList>
    </citation>
    <scope>NUCLEOTIDE SEQUENCE [LARGE SCALE GENOMIC DNA]</scope>
    <source>
        <strain evidence="2">01-14</strain>
        <tissue evidence="2">Leaf</tissue>
    </source>
</reference>
<organism evidence="2 3">
    <name type="scientific">Citrus x changshan-huyou</name>
    <dbReference type="NCBI Taxonomy" id="2935761"/>
    <lineage>
        <taxon>Eukaryota</taxon>
        <taxon>Viridiplantae</taxon>
        <taxon>Streptophyta</taxon>
        <taxon>Embryophyta</taxon>
        <taxon>Tracheophyta</taxon>
        <taxon>Spermatophyta</taxon>
        <taxon>Magnoliopsida</taxon>
        <taxon>eudicotyledons</taxon>
        <taxon>Gunneridae</taxon>
        <taxon>Pentapetalae</taxon>
        <taxon>rosids</taxon>
        <taxon>malvids</taxon>
        <taxon>Sapindales</taxon>
        <taxon>Rutaceae</taxon>
        <taxon>Aurantioideae</taxon>
        <taxon>Citrus</taxon>
    </lineage>
</organism>
<evidence type="ECO:0000313" key="2">
    <source>
        <dbReference type="EMBL" id="KAK9177076.1"/>
    </source>
</evidence>
<comment type="caution">
    <text evidence="2">The sequence shown here is derived from an EMBL/GenBank/DDBJ whole genome shotgun (WGS) entry which is preliminary data.</text>
</comment>
<dbReference type="EMBL" id="JBCGBO010000025">
    <property type="protein sequence ID" value="KAK9177076.1"/>
    <property type="molecule type" value="Genomic_DNA"/>
</dbReference>
<feature type="region of interest" description="Disordered" evidence="1">
    <location>
        <begin position="473"/>
        <end position="494"/>
    </location>
</feature>
<accession>A0AAP0LL53</accession>
<protein>
    <recommendedName>
        <fullName evidence="4">F-box protein</fullName>
    </recommendedName>
</protein>
<dbReference type="PANTHER" id="PTHR36062:SF1">
    <property type="entry name" value="OS01G0687300 PROTEIN"/>
    <property type="match status" value="1"/>
</dbReference>
<evidence type="ECO:0008006" key="4">
    <source>
        <dbReference type="Google" id="ProtNLM"/>
    </source>
</evidence>
<feature type="region of interest" description="Disordered" evidence="1">
    <location>
        <begin position="160"/>
        <end position="222"/>
    </location>
</feature>
<feature type="region of interest" description="Disordered" evidence="1">
    <location>
        <begin position="38"/>
        <end position="77"/>
    </location>
</feature>
<feature type="compositionally biased region" description="Polar residues" evidence="1">
    <location>
        <begin position="170"/>
        <end position="188"/>
    </location>
</feature>
<keyword evidence="3" id="KW-1185">Reference proteome</keyword>
<name>A0AAP0LL53_9ROSI</name>
<sequence length="719" mass="79684">MSDHFVQSDHDSDGTAKESLHFHQSAWMSHWMHSSCKPKSQGLDMLSRGRPYREDRNSKQLGPEIPPKISKSAKSTREFSESRIDTVNAMNESLKLVSDKFSKGRSESQSFPKFIISQNRDTVMAPRNVTTGNGVVYEMGTSSGGGHFQHEGIPGNLEQQVKSPAESLHQKSSAVSPSFQHDVGSSSKIVPHRYDSGKSPVHSSIRQQEELNQPSQLVTSKEHWKNTKFQSYSESLVDEKKISNSLDFRRSGTAPSRQNNMPLLLHDPSVSNNQLPVVVGKQCENLQNRHGNRSFPNWSSHSESNKLGKLLHDFFSVRRIAGSLPDVDTMGICTTVDSMGQLSGHPSKFSQMTHHFMITKETGVNLLEGGEMFRDSTFSTNIKGKMLNEFLSLSPGFGFRVQHGVKLQPLKSSTDSKGIKDFGDVKTSTVCLQNESSAETDTMDMDIFQKDHFSCVVSSPITEITKGAQVSSTSQAVLAPSTEETSGRLPNTELPDINEELPAVLAVASSADDRETRTSRTQSLDVDHLLSDAEPPTHSKSIAFPGGHIELDPSIRWVKRLKLSASDTYAHSTKNSKMEEASSHEKVNKSFSKIVKCGMTSSEPTIGKCPGLGKEAMALDQTAGLLRNDESFSTEYVRKTQDVTPLNPWIRRWCHQRDVSTKKNNESLVCQPQSSNASLAELRKKQFPSIAAMALMGKALNSFQPFEFRKRGTYVVWNT</sequence>
<feature type="compositionally biased region" description="Polar residues" evidence="1">
    <location>
        <begin position="201"/>
        <end position="219"/>
    </location>
</feature>
<evidence type="ECO:0000256" key="1">
    <source>
        <dbReference type="SAM" id="MobiDB-lite"/>
    </source>
</evidence>
<gene>
    <name evidence="2" type="ORF">WN944_029095</name>
</gene>
<dbReference type="GO" id="GO:0010099">
    <property type="term" value="P:regulation of photomorphogenesis"/>
    <property type="evidence" value="ECO:0007669"/>
    <property type="project" value="InterPro"/>
</dbReference>
<proteinExistence type="predicted"/>
<dbReference type="InterPro" id="IPR037476">
    <property type="entry name" value="PCH1"/>
</dbReference>
<dbReference type="Proteomes" id="UP001428341">
    <property type="component" value="Unassembled WGS sequence"/>
</dbReference>
<evidence type="ECO:0000313" key="3">
    <source>
        <dbReference type="Proteomes" id="UP001428341"/>
    </source>
</evidence>